<feature type="non-terminal residue" evidence="2">
    <location>
        <position position="1"/>
    </location>
</feature>
<evidence type="ECO:0000313" key="3">
    <source>
        <dbReference type="Proteomes" id="UP000000311"/>
    </source>
</evidence>
<keyword evidence="1" id="KW-0472">Membrane</keyword>
<protein>
    <submittedName>
        <fullName evidence="2">Uncharacterized protein</fullName>
    </submittedName>
</protein>
<organism evidence="3">
    <name type="scientific">Camponotus floridanus</name>
    <name type="common">Florida carpenter ant</name>
    <dbReference type="NCBI Taxonomy" id="104421"/>
    <lineage>
        <taxon>Eukaryota</taxon>
        <taxon>Metazoa</taxon>
        <taxon>Ecdysozoa</taxon>
        <taxon>Arthropoda</taxon>
        <taxon>Hexapoda</taxon>
        <taxon>Insecta</taxon>
        <taxon>Pterygota</taxon>
        <taxon>Neoptera</taxon>
        <taxon>Endopterygota</taxon>
        <taxon>Hymenoptera</taxon>
        <taxon>Apocrita</taxon>
        <taxon>Aculeata</taxon>
        <taxon>Formicoidea</taxon>
        <taxon>Formicidae</taxon>
        <taxon>Formicinae</taxon>
        <taxon>Camponotus</taxon>
    </lineage>
</organism>
<dbReference type="AlphaFoldDB" id="E2AR85"/>
<gene>
    <name evidence="2" type="ORF">EAG_00580</name>
</gene>
<dbReference type="InParanoid" id="E2AR85"/>
<dbReference type="EMBL" id="GL441932">
    <property type="protein sequence ID" value="EFN64054.1"/>
    <property type="molecule type" value="Genomic_DNA"/>
</dbReference>
<feature type="non-terminal residue" evidence="2">
    <location>
        <position position="37"/>
    </location>
</feature>
<name>E2AR85_CAMFO</name>
<sequence length="37" mass="4541">QLMEEVKEKPKYVRRIVWRNVAIFMYLHLGALYGIYL</sequence>
<evidence type="ECO:0000313" key="2">
    <source>
        <dbReference type="EMBL" id="EFN64054.1"/>
    </source>
</evidence>
<keyword evidence="3" id="KW-1185">Reference proteome</keyword>
<evidence type="ECO:0000256" key="1">
    <source>
        <dbReference type="SAM" id="Phobius"/>
    </source>
</evidence>
<dbReference type="Proteomes" id="UP000000311">
    <property type="component" value="Unassembled WGS sequence"/>
</dbReference>
<keyword evidence="1" id="KW-1133">Transmembrane helix</keyword>
<reference evidence="2 3" key="1">
    <citation type="journal article" date="2010" name="Science">
        <title>Genomic comparison of the ants Camponotus floridanus and Harpegnathos saltator.</title>
        <authorList>
            <person name="Bonasio R."/>
            <person name="Zhang G."/>
            <person name="Ye C."/>
            <person name="Mutti N.S."/>
            <person name="Fang X."/>
            <person name="Qin N."/>
            <person name="Donahue G."/>
            <person name="Yang P."/>
            <person name="Li Q."/>
            <person name="Li C."/>
            <person name="Zhang P."/>
            <person name="Huang Z."/>
            <person name="Berger S.L."/>
            <person name="Reinberg D."/>
            <person name="Wang J."/>
            <person name="Liebig J."/>
        </authorList>
    </citation>
    <scope>NUCLEOTIDE SEQUENCE [LARGE SCALE GENOMIC DNA]</scope>
    <source>
        <strain evidence="3">C129</strain>
    </source>
</reference>
<accession>E2AR85</accession>
<proteinExistence type="predicted"/>
<feature type="transmembrane region" description="Helical" evidence="1">
    <location>
        <begin position="16"/>
        <end position="36"/>
    </location>
</feature>
<keyword evidence="1" id="KW-0812">Transmembrane</keyword>